<feature type="region of interest" description="Disordered" evidence="1">
    <location>
        <begin position="1"/>
        <end position="21"/>
    </location>
</feature>
<protein>
    <submittedName>
        <fullName evidence="2">Uncharacterized protein</fullName>
    </submittedName>
</protein>
<evidence type="ECO:0000313" key="3">
    <source>
        <dbReference type="Proteomes" id="UP000299102"/>
    </source>
</evidence>
<evidence type="ECO:0000313" key="2">
    <source>
        <dbReference type="EMBL" id="GBP33131.1"/>
    </source>
</evidence>
<evidence type="ECO:0000256" key="1">
    <source>
        <dbReference type="SAM" id="MobiDB-lite"/>
    </source>
</evidence>
<reference evidence="2 3" key="1">
    <citation type="journal article" date="2019" name="Commun. Biol.">
        <title>The bagworm genome reveals a unique fibroin gene that provides high tensile strength.</title>
        <authorList>
            <person name="Kono N."/>
            <person name="Nakamura H."/>
            <person name="Ohtoshi R."/>
            <person name="Tomita M."/>
            <person name="Numata K."/>
            <person name="Arakawa K."/>
        </authorList>
    </citation>
    <scope>NUCLEOTIDE SEQUENCE [LARGE SCALE GENOMIC DNA]</scope>
</reference>
<feature type="region of interest" description="Disordered" evidence="1">
    <location>
        <begin position="105"/>
        <end position="134"/>
    </location>
</feature>
<feature type="compositionally biased region" description="Basic residues" evidence="1">
    <location>
        <begin position="1"/>
        <end position="12"/>
    </location>
</feature>
<keyword evidence="3" id="KW-1185">Reference proteome</keyword>
<feature type="compositionally biased region" description="Basic and acidic residues" evidence="1">
    <location>
        <begin position="33"/>
        <end position="44"/>
    </location>
</feature>
<sequence>MGFASRARKRKTGQSMKNIPLNVGNFTCKTHKDVGISEPPLDRRPRARAPGALMEETEVYVTPDSIEPFLLFRSEGPQRRHRCGDDAARESIRFLELKTHRRIRPSRLASGGRRRFRTTRTGQPPPPPRRSVSSVAHLVTASVTTVA</sequence>
<name>A0A4C1V2X5_EUMVA</name>
<dbReference type="AlphaFoldDB" id="A0A4C1V2X5"/>
<comment type="caution">
    <text evidence="2">The sequence shown here is derived from an EMBL/GenBank/DDBJ whole genome shotgun (WGS) entry which is preliminary data.</text>
</comment>
<gene>
    <name evidence="2" type="ORF">EVAR_18612_1</name>
</gene>
<organism evidence="2 3">
    <name type="scientific">Eumeta variegata</name>
    <name type="common">Bagworm moth</name>
    <name type="synonym">Eumeta japonica</name>
    <dbReference type="NCBI Taxonomy" id="151549"/>
    <lineage>
        <taxon>Eukaryota</taxon>
        <taxon>Metazoa</taxon>
        <taxon>Ecdysozoa</taxon>
        <taxon>Arthropoda</taxon>
        <taxon>Hexapoda</taxon>
        <taxon>Insecta</taxon>
        <taxon>Pterygota</taxon>
        <taxon>Neoptera</taxon>
        <taxon>Endopterygota</taxon>
        <taxon>Lepidoptera</taxon>
        <taxon>Glossata</taxon>
        <taxon>Ditrysia</taxon>
        <taxon>Tineoidea</taxon>
        <taxon>Psychidae</taxon>
        <taxon>Oiketicinae</taxon>
        <taxon>Eumeta</taxon>
    </lineage>
</organism>
<feature type="region of interest" description="Disordered" evidence="1">
    <location>
        <begin position="33"/>
        <end position="54"/>
    </location>
</feature>
<dbReference type="EMBL" id="BGZK01000269">
    <property type="protein sequence ID" value="GBP33131.1"/>
    <property type="molecule type" value="Genomic_DNA"/>
</dbReference>
<dbReference type="Proteomes" id="UP000299102">
    <property type="component" value="Unassembled WGS sequence"/>
</dbReference>
<accession>A0A4C1V2X5</accession>
<proteinExistence type="predicted"/>